<feature type="domain" description="tRNA synthetases class I catalytic" evidence="12">
    <location>
        <begin position="14"/>
        <end position="327"/>
    </location>
</feature>
<keyword evidence="5" id="KW-0479">Metal-binding</keyword>
<dbReference type="GO" id="GO:0004817">
    <property type="term" value="F:cysteine-tRNA ligase activity"/>
    <property type="evidence" value="ECO:0007669"/>
    <property type="project" value="UniProtKB-UniRule"/>
</dbReference>
<dbReference type="AlphaFoldDB" id="A0A1F5MHD2"/>
<evidence type="ECO:0000256" key="9">
    <source>
        <dbReference type="ARBA" id="ARBA00022917"/>
    </source>
</evidence>
<evidence type="ECO:0000256" key="2">
    <source>
        <dbReference type="ARBA" id="ARBA00011245"/>
    </source>
</evidence>
<dbReference type="NCBIfam" id="TIGR00435">
    <property type="entry name" value="cysS"/>
    <property type="match status" value="1"/>
</dbReference>
<comment type="subunit">
    <text evidence="2">Monomer.</text>
</comment>
<dbReference type="PRINTS" id="PR00983">
    <property type="entry name" value="TRNASYNTHCYS"/>
</dbReference>
<evidence type="ECO:0000313" key="14">
    <source>
        <dbReference type="Proteomes" id="UP000178859"/>
    </source>
</evidence>
<evidence type="ECO:0000259" key="12">
    <source>
        <dbReference type="Pfam" id="PF01406"/>
    </source>
</evidence>
<evidence type="ECO:0000256" key="8">
    <source>
        <dbReference type="ARBA" id="ARBA00022840"/>
    </source>
</evidence>
<keyword evidence="10" id="KW-0030">Aminoacyl-tRNA synthetase</keyword>
<keyword evidence="4 13" id="KW-0436">Ligase</keyword>
<dbReference type="GO" id="GO:0005829">
    <property type="term" value="C:cytosol"/>
    <property type="evidence" value="ECO:0007669"/>
    <property type="project" value="TreeGrafter"/>
</dbReference>
<dbReference type="EC" id="6.1.1.16" evidence="3 11"/>
<evidence type="ECO:0000256" key="3">
    <source>
        <dbReference type="ARBA" id="ARBA00012832"/>
    </source>
</evidence>
<gene>
    <name evidence="13" type="ORF">A3I48_01840</name>
</gene>
<keyword evidence="7" id="KW-0862">Zinc</keyword>
<keyword evidence="8" id="KW-0067">ATP-binding</keyword>
<dbReference type="SUPFAM" id="SSF52374">
    <property type="entry name" value="Nucleotidylyl transferase"/>
    <property type="match status" value="1"/>
</dbReference>
<evidence type="ECO:0000256" key="6">
    <source>
        <dbReference type="ARBA" id="ARBA00022741"/>
    </source>
</evidence>
<dbReference type="Gene3D" id="3.40.50.620">
    <property type="entry name" value="HUPs"/>
    <property type="match status" value="1"/>
</dbReference>
<protein>
    <recommendedName>
        <fullName evidence="3 11">Cysteine--tRNA ligase</fullName>
        <ecNumber evidence="3 11">6.1.1.16</ecNumber>
    </recommendedName>
</protein>
<dbReference type="CDD" id="cd00672">
    <property type="entry name" value="CysRS_core"/>
    <property type="match status" value="1"/>
</dbReference>
<dbReference type="Proteomes" id="UP000178859">
    <property type="component" value="Unassembled WGS sequence"/>
</dbReference>
<evidence type="ECO:0000256" key="11">
    <source>
        <dbReference type="NCBIfam" id="TIGR00435"/>
    </source>
</evidence>
<comment type="caution">
    <text evidence="13">The sequence shown here is derived from an EMBL/GenBank/DDBJ whole genome shotgun (WGS) entry which is preliminary data.</text>
</comment>
<proteinExistence type="predicted"/>
<keyword evidence="6" id="KW-0547">Nucleotide-binding</keyword>
<organism evidence="13 14">
    <name type="scientific">Candidatus Daviesbacteria bacterium RIFCSPLOWO2_02_FULL_36_7</name>
    <dbReference type="NCBI Taxonomy" id="1797792"/>
    <lineage>
        <taxon>Bacteria</taxon>
        <taxon>Candidatus Daviesiibacteriota</taxon>
    </lineage>
</organism>
<name>A0A1F5MHD2_9BACT</name>
<dbReference type="GO" id="GO:0006423">
    <property type="term" value="P:cysteinyl-tRNA aminoacylation"/>
    <property type="evidence" value="ECO:0007669"/>
    <property type="project" value="UniProtKB-UniRule"/>
</dbReference>
<evidence type="ECO:0000256" key="4">
    <source>
        <dbReference type="ARBA" id="ARBA00022598"/>
    </source>
</evidence>
<evidence type="ECO:0000256" key="7">
    <source>
        <dbReference type="ARBA" id="ARBA00022833"/>
    </source>
</evidence>
<dbReference type="InterPro" id="IPR014729">
    <property type="entry name" value="Rossmann-like_a/b/a_fold"/>
</dbReference>
<dbReference type="InterPro" id="IPR015803">
    <property type="entry name" value="Cys-tRNA-ligase"/>
</dbReference>
<evidence type="ECO:0000256" key="10">
    <source>
        <dbReference type="ARBA" id="ARBA00023146"/>
    </source>
</evidence>
<keyword evidence="9" id="KW-0648">Protein biosynthesis</keyword>
<dbReference type="Pfam" id="PF01406">
    <property type="entry name" value="tRNA-synt_1e"/>
    <property type="match status" value="1"/>
</dbReference>
<accession>A0A1F5MHD2</accession>
<dbReference type="GO" id="GO:0046872">
    <property type="term" value="F:metal ion binding"/>
    <property type="evidence" value="ECO:0007669"/>
    <property type="project" value="UniProtKB-KW"/>
</dbReference>
<dbReference type="EMBL" id="MFDT01000040">
    <property type="protein sequence ID" value="OGE64781.1"/>
    <property type="molecule type" value="Genomic_DNA"/>
</dbReference>
<reference evidence="13 14" key="1">
    <citation type="journal article" date="2016" name="Nat. Commun.">
        <title>Thousands of microbial genomes shed light on interconnected biogeochemical processes in an aquifer system.</title>
        <authorList>
            <person name="Anantharaman K."/>
            <person name="Brown C.T."/>
            <person name="Hug L.A."/>
            <person name="Sharon I."/>
            <person name="Castelle C.J."/>
            <person name="Probst A.J."/>
            <person name="Thomas B.C."/>
            <person name="Singh A."/>
            <person name="Wilkins M.J."/>
            <person name="Karaoz U."/>
            <person name="Brodie E.L."/>
            <person name="Williams K.H."/>
            <person name="Hubbard S.S."/>
            <person name="Banfield J.F."/>
        </authorList>
    </citation>
    <scope>NUCLEOTIDE SEQUENCE [LARGE SCALE GENOMIC DNA]</scope>
</reference>
<dbReference type="InterPro" id="IPR024909">
    <property type="entry name" value="Cys-tRNA/MSH_ligase"/>
</dbReference>
<comment type="cofactor">
    <cofactor evidence="1">
        <name>Zn(2+)</name>
        <dbReference type="ChEBI" id="CHEBI:29105"/>
    </cofactor>
</comment>
<dbReference type="InterPro" id="IPR032678">
    <property type="entry name" value="tRNA-synt_1_cat_dom"/>
</dbReference>
<sequence length="386" mass="44114">MKIFNSLSQKLEEFKPLKSKKVTIYVCGITPYDTTHLGHAFTYISFDTLIRYLKFKGFEVVYTQNVTDINDRDKDILQRAKEQNISWQKLSDFWTIKFLEDMKVLNWIFPAHFLKASEQISSMTRLIQKLLDKKLAYLLNGSVYLDISKCPDYGKLSGLNRSKMLKIAKDFEEDLDNSDKIHPLDITLWRGTLASHIGSGNVNIPSFDSPYGKGRPGWHIECSAMSTATLGERIDIHGGGKDLKFPHHEAEIVQSEGATGKKPFAKYWLHTGTVFYQGEKMSKSKGNLVMVSDLTTKYSPNAVRWLILSHHWSKDWGYKQANLIKAQEEVEIIEKALSAYADSSNQQFYKIMDNNLDTPKALKLLLKLAKQKSKGLKTFYTSLGFI</sequence>
<dbReference type="GO" id="GO:0005524">
    <property type="term" value="F:ATP binding"/>
    <property type="evidence" value="ECO:0007669"/>
    <property type="project" value="UniProtKB-KW"/>
</dbReference>
<dbReference type="PANTHER" id="PTHR10890:SF3">
    <property type="entry name" value="CYSTEINE--TRNA LIGASE, CYTOPLASMIC"/>
    <property type="match status" value="1"/>
</dbReference>
<dbReference type="PANTHER" id="PTHR10890">
    <property type="entry name" value="CYSTEINYL-TRNA SYNTHETASE"/>
    <property type="match status" value="1"/>
</dbReference>
<evidence type="ECO:0000256" key="1">
    <source>
        <dbReference type="ARBA" id="ARBA00001947"/>
    </source>
</evidence>
<evidence type="ECO:0000313" key="13">
    <source>
        <dbReference type="EMBL" id="OGE64781.1"/>
    </source>
</evidence>
<evidence type="ECO:0000256" key="5">
    <source>
        <dbReference type="ARBA" id="ARBA00022723"/>
    </source>
</evidence>